<dbReference type="RefSeq" id="WP_171680850.1">
    <property type="nucleotide sequence ID" value="NZ_JABGBN010000007.1"/>
</dbReference>
<keyword evidence="3" id="KW-0479">Metal-binding</keyword>
<gene>
    <name evidence="11" type="primary">tnpB</name>
    <name evidence="11" type="ORF">HKX39_08265</name>
</gene>
<dbReference type="Pfam" id="PF12323">
    <property type="entry name" value="HTH_OrfB_IS605"/>
    <property type="match status" value="1"/>
</dbReference>
<dbReference type="GO" id="GO:0006310">
    <property type="term" value="P:DNA recombination"/>
    <property type="evidence" value="ECO:0007669"/>
    <property type="project" value="UniProtKB-KW"/>
</dbReference>
<evidence type="ECO:0000256" key="3">
    <source>
        <dbReference type="ARBA" id="ARBA00022723"/>
    </source>
</evidence>
<feature type="domain" description="Cas12f1-like TNB" evidence="9">
    <location>
        <begin position="300"/>
        <end position="366"/>
    </location>
</feature>
<feature type="coiled-coil region" evidence="7">
    <location>
        <begin position="212"/>
        <end position="246"/>
    </location>
</feature>
<dbReference type="GO" id="GO:0046872">
    <property type="term" value="F:metal ion binding"/>
    <property type="evidence" value="ECO:0007669"/>
    <property type="project" value="UniProtKB-KW"/>
</dbReference>
<feature type="domain" description="Probable transposase IS891/IS1136/IS1341" evidence="8">
    <location>
        <begin position="169"/>
        <end position="274"/>
    </location>
</feature>
<dbReference type="InterPro" id="IPR001959">
    <property type="entry name" value="Transposase"/>
</dbReference>
<dbReference type="AlphaFoldDB" id="A0A849P833"/>
<evidence type="ECO:0000313" key="11">
    <source>
        <dbReference type="EMBL" id="NOL52153.1"/>
    </source>
</evidence>
<dbReference type="GO" id="GO:0003677">
    <property type="term" value="F:DNA binding"/>
    <property type="evidence" value="ECO:0007669"/>
    <property type="project" value="UniProtKB-KW"/>
</dbReference>
<keyword evidence="5" id="KW-0238">DNA-binding</keyword>
<sequence length="376" mass="44402">MMIYKSFKFELILNNEQIRSLRKNFGCVRFISNNALAWHNKCRESGSKLRFDSRDAMRELESWKKEFPWLNEYQPQIIKEAIRDLETAFKHYYAKRLAYPRFKAKGVKESFRVSEGFKVEQQNNRCYLPEIGWIRYINSREIKGTIRSITISYKCKKFFISILALLEAKPVNHPEREVGIDLGIAQFATLSNGVIYTPLSVYKKYRIYAQKLEKQLKNKQLYSNNREKLKDKLAKLHSKMANCRKDFLHKLSDKLTKRYRQIYVEDLKINRMATSGNLLSKKELVDNKKELNKSIMDQAWYEFRRQLEYKSNWRGGKSIKVSSVNTSKECPICHFISSENRPYRGLFKCVRCHYSNNADVVGALNVLARGRIFAKS</sequence>
<dbReference type="EMBL" id="JABGBN010000007">
    <property type="protein sequence ID" value="NOL52153.1"/>
    <property type="molecule type" value="Genomic_DNA"/>
</dbReference>
<keyword evidence="7" id="KW-0175">Coiled coil</keyword>
<dbReference type="Proteomes" id="UP000537862">
    <property type="component" value="Unassembled WGS sequence"/>
</dbReference>
<comment type="similarity">
    <text evidence="1">In the C-terminal section; belongs to the transposase 35 family.</text>
</comment>
<evidence type="ECO:0000259" key="10">
    <source>
        <dbReference type="Pfam" id="PF12323"/>
    </source>
</evidence>
<evidence type="ECO:0000256" key="2">
    <source>
        <dbReference type="ARBA" id="ARBA00022578"/>
    </source>
</evidence>
<reference evidence="11 12" key="1">
    <citation type="submission" date="2020-05" db="EMBL/GenBank/DDBJ databases">
        <authorList>
            <person name="Niu N."/>
        </authorList>
    </citation>
    <scope>NUCLEOTIDE SEQUENCE [LARGE SCALE GENOMIC DNA]</scope>
    <source>
        <strain evidence="11 12">3340-03</strain>
    </source>
</reference>
<evidence type="ECO:0000259" key="8">
    <source>
        <dbReference type="Pfam" id="PF01385"/>
    </source>
</evidence>
<dbReference type="InterPro" id="IPR010095">
    <property type="entry name" value="Cas12f1-like_TNB"/>
</dbReference>
<keyword evidence="6" id="KW-0233">DNA recombination</keyword>
<dbReference type="NCBIfam" id="NF040570">
    <property type="entry name" value="guided_TnpB"/>
    <property type="match status" value="1"/>
</dbReference>
<keyword evidence="2" id="KW-0815">Transposition</keyword>
<dbReference type="Pfam" id="PF01385">
    <property type="entry name" value="OrfB_IS605"/>
    <property type="match status" value="1"/>
</dbReference>
<dbReference type="NCBIfam" id="TIGR01766">
    <property type="entry name" value="IS200/IS605 family accessory protein TnpB-like domain"/>
    <property type="match status" value="1"/>
</dbReference>
<proteinExistence type="inferred from homology"/>
<keyword evidence="4" id="KW-0862">Zinc</keyword>
<dbReference type="InterPro" id="IPR021027">
    <property type="entry name" value="Transposase_put_HTH"/>
</dbReference>
<evidence type="ECO:0000259" key="9">
    <source>
        <dbReference type="Pfam" id="PF07282"/>
    </source>
</evidence>
<evidence type="ECO:0000256" key="6">
    <source>
        <dbReference type="ARBA" id="ARBA00023172"/>
    </source>
</evidence>
<evidence type="ECO:0000256" key="5">
    <source>
        <dbReference type="ARBA" id="ARBA00023125"/>
    </source>
</evidence>
<evidence type="ECO:0000256" key="1">
    <source>
        <dbReference type="ARBA" id="ARBA00008761"/>
    </source>
</evidence>
<evidence type="ECO:0000256" key="4">
    <source>
        <dbReference type="ARBA" id="ARBA00022833"/>
    </source>
</evidence>
<protein>
    <submittedName>
        <fullName evidence="11">IS200/IS605 family element transposase accessory protein TnpB</fullName>
    </submittedName>
</protein>
<dbReference type="GO" id="GO:0032196">
    <property type="term" value="P:transposition"/>
    <property type="evidence" value="ECO:0007669"/>
    <property type="project" value="UniProtKB-KW"/>
</dbReference>
<dbReference type="Pfam" id="PF07282">
    <property type="entry name" value="Cas12f1-like_TNB"/>
    <property type="match status" value="1"/>
</dbReference>
<evidence type="ECO:0000313" key="12">
    <source>
        <dbReference type="Proteomes" id="UP000537862"/>
    </source>
</evidence>
<organism evidence="11 12">
    <name type="scientific">Pelistega suis</name>
    <dbReference type="NCBI Taxonomy" id="1631957"/>
    <lineage>
        <taxon>Bacteria</taxon>
        <taxon>Pseudomonadati</taxon>
        <taxon>Pseudomonadota</taxon>
        <taxon>Betaproteobacteria</taxon>
        <taxon>Burkholderiales</taxon>
        <taxon>Alcaligenaceae</taxon>
        <taxon>Pelistega</taxon>
    </lineage>
</organism>
<feature type="domain" description="Transposase putative helix-turn-helix" evidence="10">
    <location>
        <begin position="1"/>
        <end position="39"/>
    </location>
</feature>
<evidence type="ECO:0000256" key="7">
    <source>
        <dbReference type="SAM" id="Coils"/>
    </source>
</evidence>
<name>A0A849P833_9BURK</name>
<keyword evidence="12" id="KW-1185">Reference proteome</keyword>
<comment type="caution">
    <text evidence="11">The sequence shown here is derived from an EMBL/GenBank/DDBJ whole genome shotgun (WGS) entry which is preliminary data.</text>
</comment>
<accession>A0A849P833</accession>